<feature type="region of interest" description="Disordered" evidence="1">
    <location>
        <begin position="264"/>
        <end position="336"/>
    </location>
</feature>
<feature type="compositionally biased region" description="Basic and acidic residues" evidence="1">
    <location>
        <begin position="401"/>
        <end position="419"/>
    </location>
</feature>
<keyword evidence="2" id="KW-1133">Transmembrane helix</keyword>
<keyword evidence="2" id="KW-0812">Transmembrane</keyword>
<geneLocation type="mitochondrion" evidence="3"/>
<feature type="compositionally biased region" description="Polar residues" evidence="1">
    <location>
        <begin position="426"/>
        <end position="435"/>
    </location>
</feature>
<evidence type="ECO:0000256" key="1">
    <source>
        <dbReference type="SAM" id="MobiDB-lite"/>
    </source>
</evidence>
<proteinExistence type="predicted"/>
<feature type="transmembrane region" description="Helical" evidence="2">
    <location>
        <begin position="144"/>
        <end position="164"/>
    </location>
</feature>
<accession>A0A2H4Y9S5</accession>
<keyword evidence="3" id="KW-0496">Mitochondrion</keyword>
<feature type="compositionally biased region" description="Basic residues" evidence="1">
    <location>
        <begin position="297"/>
        <end position="308"/>
    </location>
</feature>
<organism evidence="3">
    <name type="scientific">Parmotrema stuppeum</name>
    <dbReference type="NCBI Taxonomy" id="2041279"/>
    <lineage>
        <taxon>Eukaryota</taxon>
        <taxon>Fungi</taxon>
        <taxon>Dikarya</taxon>
        <taxon>Ascomycota</taxon>
        <taxon>Pezizomycotina</taxon>
        <taxon>Lecanoromycetes</taxon>
        <taxon>OSLEUM clade</taxon>
        <taxon>Lecanoromycetidae</taxon>
        <taxon>Lecanorales</taxon>
        <taxon>Lecanorineae</taxon>
        <taxon>Parmeliaceae</taxon>
        <taxon>Parmotrema</taxon>
    </lineage>
</organism>
<sequence length="435" mass="51402">MLNLIYLFPFISFVFPLPKSNYFSLTRLDISRTFSESGIILYKFAWTNNYKVKTFIITFACLLLGLFIISTNFVVISHTINFSYKWLIPVFVCLCKLLINKLSEYVQVLITNKLSNLIVLYLPPKLFNFCYRLISKLNEKLKIILDYLSYNYPTLFWALKRYYLIYSYLSNKYPTPILWLKEGYWALFLIVICSCNLDLYIAFTAFTVGFLMIIYIRYIDPSFSRKYPVLYWFLLIVSLLIIAYSIIYLPYIVYVRAPRKAAGGRPTGHKSRQNPDGPPGNNNIDPCMQQSSDNKKKATKKKTTKKNKQQLTEIQREEKNRKDRERYHINRNDPTVDDEGLTWWDKKLIARTESNNRKKNDPTVDDNGLTWREKKNITCRKSARLNPERTSESKHKYRTNNPEKVKESKSKYKKSDKGKQTRKTNRILNSYSGYE</sequence>
<feature type="transmembrane region" description="Helical" evidence="2">
    <location>
        <begin position="184"/>
        <end position="217"/>
    </location>
</feature>
<evidence type="ECO:0000256" key="2">
    <source>
        <dbReference type="SAM" id="Phobius"/>
    </source>
</evidence>
<evidence type="ECO:0000313" key="3">
    <source>
        <dbReference type="EMBL" id="AUD56709.1"/>
    </source>
</evidence>
<name>A0A2H4Y9S5_9LECA</name>
<protein>
    <submittedName>
        <fullName evidence="3">Uncharacterized protein</fullName>
    </submittedName>
</protein>
<reference evidence="3" key="1">
    <citation type="submission" date="2016-12" db="EMBL/GenBank/DDBJ databases">
        <title>The complete mitochondrial genome of the lichenized fungus Parmotrema stuppeum.</title>
        <authorList>
            <person name="Goebl A.M."/>
            <person name="Stanley J.T.B."/>
            <person name="Pogoda C.S."/>
            <person name="Keepers K.G."/>
            <person name="White K."/>
            <person name="Tripp E.A."/>
            <person name="Lendemer J.C."/>
            <person name="Kane N.C."/>
        </authorList>
    </citation>
    <scope>NUCLEOTIDE SEQUENCE</scope>
</reference>
<feature type="region of interest" description="Disordered" evidence="1">
    <location>
        <begin position="383"/>
        <end position="435"/>
    </location>
</feature>
<feature type="transmembrane region" description="Helical" evidence="2">
    <location>
        <begin position="229"/>
        <end position="251"/>
    </location>
</feature>
<dbReference type="AlphaFoldDB" id="A0A2H4Y9S5"/>
<dbReference type="EMBL" id="KY362439">
    <property type="protein sequence ID" value="AUD56709.1"/>
    <property type="molecule type" value="Genomic_DNA"/>
</dbReference>
<feature type="transmembrane region" description="Helical" evidence="2">
    <location>
        <begin position="55"/>
        <end position="75"/>
    </location>
</feature>
<feature type="compositionally biased region" description="Basic and acidic residues" evidence="1">
    <location>
        <begin position="314"/>
        <end position="331"/>
    </location>
</feature>
<keyword evidence="2" id="KW-0472">Membrane</keyword>